<keyword evidence="11" id="KW-1185">Reference proteome</keyword>
<dbReference type="AlphaFoldDB" id="A0A0M6WA97"/>
<evidence type="ECO:0000256" key="8">
    <source>
        <dbReference type="ARBA" id="ARBA00037278"/>
    </source>
</evidence>
<dbReference type="GO" id="GO:0004650">
    <property type="term" value="F:polygalacturonase activity"/>
    <property type="evidence" value="ECO:0007669"/>
    <property type="project" value="InterPro"/>
</dbReference>
<dbReference type="PANTHER" id="PTHR31736">
    <property type="match status" value="1"/>
</dbReference>
<keyword evidence="5" id="KW-0119">Carbohydrate metabolism</keyword>
<evidence type="ECO:0000313" key="11">
    <source>
        <dbReference type="Proteomes" id="UP000049472"/>
    </source>
</evidence>
<evidence type="ECO:0000256" key="3">
    <source>
        <dbReference type="ARBA" id="ARBA00022801"/>
    </source>
</evidence>
<evidence type="ECO:0000313" key="10">
    <source>
        <dbReference type="EMBL" id="CRL31899.1"/>
    </source>
</evidence>
<dbReference type="GO" id="GO:0000272">
    <property type="term" value="P:polysaccharide catabolic process"/>
    <property type="evidence" value="ECO:0007669"/>
    <property type="project" value="UniProtKB-KW"/>
</dbReference>
<evidence type="ECO:0000256" key="7">
    <source>
        <dbReference type="ARBA" id="ARBA00023326"/>
    </source>
</evidence>
<dbReference type="EMBL" id="CVRQ01000001">
    <property type="protein sequence ID" value="CRL31899.1"/>
    <property type="molecule type" value="Genomic_DNA"/>
</dbReference>
<evidence type="ECO:0008006" key="12">
    <source>
        <dbReference type="Google" id="ProtNLM"/>
    </source>
</evidence>
<comment type="similarity">
    <text evidence="1 9">Belongs to the glycosyl hydrolase 28 family.</text>
</comment>
<evidence type="ECO:0000256" key="6">
    <source>
        <dbReference type="ARBA" id="ARBA00023295"/>
    </source>
</evidence>
<dbReference type="InterPro" id="IPR012334">
    <property type="entry name" value="Pectin_lyas_fold"/>
</dbReference>
<accession>A0A0M6WA97</accession>
<keyword evidence="3 9" id="KW-0378">Hydrolase</keyword>
<evidence type="ECO:0000256" key="1">
    <source>
        <dbReference type="ARBA" id="ARBA00008834"/>
    </source>
</evidence>
<evidence type="ECO:0000256" key="2">
    <source>
        <dbReference type="ARBA" id="ARBA00022737"/>
    </source>
</evidence>
<protein>
    <recommendedName>
        <fullName evidence="12">Glycosyl hydrolases family 28</fullName>
    </recommendedName>
</protein>
<dbReference type="Proteomes" id="UP000049472">
    <property type="component" value="Unassembled WGS sequence"/>
</dbReference>
<sequence length="461" mass="52056">MKDFENDLIYYPNPDPVKEPRFILKSVDELEKSTKYSVTCNGTERVVYHTDSFDYVVVVDNEAYDLEISIHTPYEKLEIRPSSFGIVPSVKGETVHIHLDEPRKFTVETDGGLHDALFVLCSHRIEKPADTTICFEKGKVYNVGVLTLKSNDTVYIEEGAVVSGCVYADHCDNISIVGNGIINGACWHLPDSNALRFFIYAKWCNNVLLKGFTAVDGPSWHVVPAACDHVVIDDMNIMSRIVTGDGIDITSSQDVEVKNCFIRSTDDSICIKSQGLFEDPSTVRDVTKVRVHNNVIWNAEPGNAIELGYSLQSEIHDLVFEDCDIIHCQYEGNMGGAAISIHQADGGHVHDIHYKNIRVEQAEQKLFDIKVLLCRYTEQLAKGEINDIYFDNIQVLNGDIPVSMIRGYQTPTEEVRVHDVHFDNITFMGNKCETWQDMRLVTELANDIYVNGVRTCRQMKF</sequence>
<evidence type="ECO:0000256" key="4">
    <source>
        <dbReference type="ARBA" id="ARBA00023180"/>
    </source>
</evidence>
<dbReference type="Gene3D" id="2.160.20.10">
    <property type="entry name" value="Single-stranded right-handed beta-helix, Pectin lyase-like"/>
    <property type="match status" value="1"/>
</dbReference>
<evidence type="ECO:0000256" key="5">
    <source>
        <dbReference type="ARBA" id="ARBA00023277"/>
    </source>
</evidence>
<dbReference type="SUPFAM" id="SSF51126">
    <property type="entry name" value="Pectin lyase-like"/>
    <property type="match status" value="1"/>
</dbReference>
<keyword evidence="6 9" id="KW-0326">Glycosidase</keyword>
<comment type="function">
    <text evidence="8">Pectinolytic enzyme involved in the degradation of xylogalacturonan (xga), a galacturonan backbone heavily substituted with xylose, and which is one important component of the hairy regions of pectin. Activity requires a galacturonic acid backbone substituted with xylose.</text>
</comment>
<dbReference type="InterPro" id="IPR011050">
    <property type="entry name" value="Pectin_lyase_fold/virulence"/>
</dbReference>
<dbReference type="InterPro" id="IPR000743">
    <property type="entry name" value="Glyco_hydro_28"/>
</dbReference>
<keyword evidence="7" id="KW-0624">Polysaccharide degradation</keyword>
<keyword evidence="2" id="KW-0677">Repeat</keyword>
<reference evidence="11" key="1">
    <citation type="submission" date="2015-05" db="EMBL/GenBank/DDBJ databases">
        <authorList>
            <consortium name="Pathogen Informatics"/>
        </authorList>
    </citation>
    <scope>NUCLEOTIDE SEQUENCE [LARGE SCALE GENOMIC DNA]</scope>
    <source>
        <strain evidence="11">T1-815</strain>
    </source>
</reference>
<organism evidence="10 11">
    <name type="scientific">Agathobacter rectalis</name>
    <dbReference type="NCBI Taxonomy" id="39491"/>
    <lineage>
        <taxon>Bacteria</taxon>
        <taxon>Bacillati</taxon>
        <taxon>Bacillota</taxon>
        <taxon>Clostridia</taxon>
        <taxon>Lachnospirales</taxon>
        <taxon>Lachnospiraceae</taxon>
        <taxon>Agathobacter</taxon>
    </lineage>
</organism>
<evidence type="ECO:0000256" key="9">
    <source>
        <dbReference type="RuleBase" id="RU361169"/>
    </source>
</evidence>
<dbReference type="Pfam" id="PF00295">
    <property type="entry name" value="Glyco_hydro_28"/>
    <property type="match status" value="1"/>
</dbReference>
<dbReference type="RefSeq" id="WP_055060838.1">
    <property type="nucleotide sequence ID" value="NZ_CVRQ01000001.1"/>
</dbReference>
<gene>
    <name evidence="10" type="ORF">T1815_02331</name>
</gene>
<proteinExistence type="inferred from homology"/>
<keyword evidence="4" id="KW-0325">Glycoprotein</keyword>
<dbReference type="PANTHER" id="PTHR31736:SF9">
    <property type="entry name" value="ENDO-XYLOGALACTURONAN HYDROLASE A-RELATED"/>
    <property type="match status" value="1"/>
</dbReference>
<name>A0A0M6WA97_9FIRM</name>